<evidence type="ECO:0000313" key="3">
    <source>
        <dbReference type="Proteomes" id="UP000223759"/>
    </source>
</evidence>
<evidence type="ECO:0000256" key="1">
    <source>
        <dbReference type="SAM" id="SignalP"/>
    </source>
</evidence>
<name>A0A1R3VM99_9GAMM</name>
<accession>A0A1R3VM99</accession>
<dbReference type="RefSeq" id="WP_076753978.1">
    <property type="nucleotide sequence ID" value="NZ_CP023018.1"/>
</dbReference>
<dbReference type="Proteomes" id="UP000223759">
    <property type="component" value="Unassembled WGS sequence"/>
</dbReference>
<reference evidence="2 3" key="1">
    <citation type="submission" date="2017-01" db="EMBL/GenBank/DDBJ databases">
        <authorList>
            <person name="Mah S.A."/>
            <person name="Swanson W.J."/>
            <person name="Moy G.W."/>
            <person name="Vacquier V.D."/>
        </authorList>
    </citation>
    <scope>NUCLEOTIDE SEQUENCE [LARGE SCALE GENOMIC DNA]</scope>
    <source>
        <strain evidence="2 3">M9</strain>
    </source>
</reference>
<sequence length="264" mass="29877">MVRRILLCAVIWLGLASMGSASVSVTNGLEQRFALSPAERVEGHILLKNHADQPMRVMAYVRDYRVDLAGQHFPEANSHERSNATWIEFTPREHVLPAQAQGRIDFVLQAPENREAGTYWSVLMVEGISEGEQDSARDPGVYVENRFRTAVRLQTHLHGPYEPGLKFLQRKLLNGPQGRIFRLDMENAGDIELRLHLWAELFTANGRSLGRFELGQVGLLPMAQRSIDWDLPELGAGSYELLLVADHLQEHIFAAQYQLHLRPP</sequence>
<gene>
    <name evidence="2" type="ORF">SAMN05216526_0074</name>
</gene>
<feature type="signal peptide" evidence="1">
    <location>
        <begin position="1"/>
        <end position="21"/>
    </location>
</feature>
<keyword evidence="3" id="KW-1185">Reference proteome</keyword>
<feature type="chain" id="PRO_5012842484" description="P pilus assembly protein, chaperone PapD" evidence="1">
    <location>
        <begin position="22"/>
        <end position="264"/>
    </location>
</feature>
<protein>
    <recommendedName>
        <fullName evidence="4">P pilus assembly protein, chaperone PapD</fullName>
    </recommendedName>
</protein>
<evidence type="ECO:0000313" key="2">
    <source>
        <dbReference type="EMBL" id="SIT65624.1"/>
    </source>
</evidence>
<keyword evidence="1" id="KW-0732">Signal</keyword>
<dbReference type="OrthoDB" id="1119204at2"/>
<organism evidence="2 3">
    <name type="scientific">Ectothiorhodosinus mongolicus</name>
    <dbReference type="NCBI Taxonomy" id="233100"/>
    <lineage>
        <taxon>Bacteria</taxon>
        <taxon>Pseudomonadati</taxon>
        <taxon>Pseudomonadota</taxon>
        <taxon>Gammaproteobacteria</taxon>
        <taxon>Chromatiales</taxon>
        <taxon>Ectothiorhodospiraceae</taxon>
        <taxon>Ectothiorhodosinus</taxon>
    </lineage>
</organism>
<dbReference type="EMBL" id="FTPK01000001">
    <property type="protein sequence ID" value="SIT65624.1"/>
    <property type="molecule type" value="Genomic_DNA"/>
</dbReference>
<proteinExistence type="predicted"/>
<dbReference type="STRING" id="233100.SAMN05216526_0074"/>
<dbReference type="AlphaFoldDB" id="A0A1R3VM99"/>
<evidence type="ECO:0008006" key="4">
    <source>
        <dbReference type="Google" id="ProtNLM"/>
    </source>
</evidence>